<name>A0A9P0MIJ1_ACAOB</name>
<comment type="caution">
    <text evidence="9">The sequence shown here is derived from an EMBL/GenBank/DDBJ whole genome shotgun (WGS) entry which is preliminary data.</text>
</comment>
<dbReference type="InterPro" id="IPR050645">
    <property type="entry name" value="Histidine_acid_phosphatase"/>
</dbReference>
<evidence type="ECO:0000256" key="7">
    <source>
        <dbReference type="ARBA" id="ARBA00023180"/>
    </source>
</evidence>
<feature type="chain" id="PRO_5040189610" description="acid phosphatase" evidence="8">
    <location>
        <begin position="20"/>
        <end position="627"/>
    </location>
</feature>
<evidence type="ECO:0000256" key="2">
    <source>
        <dbReference type="ARBA" id="ARBA00005375"/>
    </source>
</evidence>
<dbReference type="PANTHER" id="PTHR11567">
    <property type="entry name" value="ACID PHOSPHATASE-RELATED"/>
    <property type="match status" value="1"/>
</dbReference>
<comment type="catalytic activity">
    <reaction evidence="1">
        <text>a phosphate monoester + H2O = an alcohol + phosphate</text>
        <dbReference type="Rhea" id="RHEA:15017"/>
        <dbReference type="ChEBI" id="CHEBI:15377"/>
        <dbReference type="ChEBI" id="CHEBI:30879"/>
        <dbReference type="ChEBI" id="CHEBI:43474"/>
        <dbReference type="ChEBI" id="CHEBI:67140"/>
        <dbReference type="EC" id="3.1.3.2"/>
    </reaction>
</comment>
<evidence type="ECO:0000256" key="1">
    <source>
        <dbReference type="ARBA" id="ARBA00000032"/>
    </source>
</evidence>
<keyword evidence="5" id="KW-0378">Hydrolase</keyword>
<dbReference type="InterPro" id="IPR029033">
    <property type="entry name" value="His_PPase_superfam"/>
</dbReference>
<dbReference type="Gene3D" id="3.40.50.1240">
    <property type="entry name" value="Phosphoglycerate mutase-like"/>
    <property type="match status" value="3"/>
</dbReference>
<dbReference type="EMBL" id="CAKOFQ010008347">
    <property type="protein sequence ID" value="CAH2013597.1"/>
    <property type="molecule type" value="Genomic_DNA"/>
</dbReference>
<keyword evidence="10" id="KW-1185">Reference proteome</keyword>
<dbReference type="PANTHER" id="PTHR11567:SF211">
    <property type="entry name" value="PROSTATIC ACID PHOSPHATASE"/>
    <property type="match status" value="1"/>
</dbReference>
<evidence type="ECO:0000256" key="8">
    <source>
        <dbReference type="SAM" id="SignalP"/>
    </source>
</evidence>
<keyword evidence="6" id="KW-1015">Disulfide bond</keyword>
<accession>A0A9P0MIJ1</accession>
<dbReference type="Pfam" id="PF00328">
    <property type="entry name" value="His_Phos_2"/>
    <property type="match status" value="1"/>
</dbReference>
<dbReference type="Proteomes" id="UP001152888">
    <property type="component" value="Unassembled WGS sequence"/>
</dbReference>
<keyword evidence="7" id="KW-0325">Glycoprotein</keyword>
<organism evidence="9 10">
    <name type="scientific">Acanthoscelides obtectus</name>
    <name type="common">Bean weevil</name>
    <name type="synonym">Bruchus obtectus</name>
    <dbReference type="NCBI Taxonomy" id="200917"/>
    <lineage>
        <taxon>Eukaryota</taxon>
        <taxon>Metazoa</taxon>
        <taxon>Ecdysozoa</taxon>
        <taxon>Arthropoda</taxon>
        <taxon>Hexapoda</taxon>
        <taxon>Insecta</taxon>
        <taxon>Pterygota</taxon>
        <taxon>Neoptera</taxon>
        <taxon>Endopterygota</taxon>
        <taxon>Coleoptera</taxon>
        <taxon>Polyphaga</taxon>
        <taxon>Cucujiformia</taxon>
        <taxon>Chrysomeloidea</taxon>
        <taxon>Chrysomelidae</taxon>
        <taxon>Bruchinae</taxon>
        <taxon>Bruchini</taxon>
        <taxon>Acanthoscelides</taxon>
    </lineage>
</organism>
<dbReference type="PROSITE" id="PS00616">
    <property type="entry name" value="HIS_ACID_PHOSPHAT_1"/>
    <property type="match status" value="1"/>
</dbReference>
<protein>
    <recommendedName>
        <fullName evidence="3">acid phosphatase</fullName>
        <ecNumber evidence="3">3.1.3.2</ecNumber>
    </recommendedName>
</protein>
<feature type="signal peptide" evidence="8">
    <location>
        <begin position="1"/>
        <end position="19"/>
    </location>
</feature>
<dbReference type="CDD" id="cd07061">
    <property type="entry name" value="HP_HAP_like"/>
    <property type="match status" value="1"/>
</dbReference>
<evidence type="ECO:0000313" key="9">
    <source>
        <dbReference type="EMBL" id="CAH2013597.1"/>
    </source>
</evidence>
<evidence type="ECO:0000256" key="6">
    <source>
        <dbReference type="ARBA" id="ARBA00023157"/>
    </source>
</evidence>
<evidence type="ECO:0000313" key="10">
    <source>
        <dbReference type="Proteomes" id="UP001152888"/>
    </source>
</evidence>
<evidence type="ECO:0000256" key="3">
    <source>
        <dbReference type="ARBA" id="ARBA00012646"/>
    </source>
</evidence>
<dbReference type="SUPFAM" id="SSF53254">
    <property type="entry name" value="Phosphoglycerate mutase-like"/>
    <property type="match status" value="3"/>
</dbReference>
<evidence type="ECO:0000256" key="4">
    <source>
        <dbReference type="ARBA" id="ARBA00022729"/>
    </source>
</evidence>
<proteinExistence type="inferred from homology"/>
<dbReference type="InterPro" id="IPR033379">
    <property type="entry name" value="Acid_Pase_AS"/>
</dbReference>
<comment type="similarity">
    <text evidence="2">Belongs to the histidine acid phosphatase family.</text>
</comment>
<reference evidence="9" key="1">
    <citation type="submission" date="2022-03" db="EMBL/GenBank/DDBJ databases">
        <authorList>
            <person name="Sayadi A."/>
        </authorList>
    </citation>
    <scope>NUCLEOTIDE SEQUENCE</scope>
</reference>
<sequence length="627" mass="71720">MIGFVVLGALLFFTSNVNAAARGTDDVGAEELITVVTLFRHGDRAPKLSISKIKYSHASYWPMGLGELTQFGIQRLYSLGQWLRKRYDALLSPIYHAREIYVRSTDRDRALMSAYANLAGLYPPKGFQFWDSDVAWQPIPVHTVPRDIDDVIVEKRTCPKYDALLKDTINSDYYIEINEKNADLYKNMSEWTGFEVKDVTDINLIHSTLTSMKHYNLSYLPEWEKYVDWDLLEFLNGLKYKRYTTTLSMKRLRSGPFFDYIFKHMDKAISPDQSSSVPKMLMISAHGTTLSIILNSMGVFDGHLPGSAFTVLWELKRTQCGRYFVNVYLKSDSDLKKLAVRGCEFECSYENFKSALSNITLDIDSWIKEYTTTLSMKRLRSGPFFDYIFKHMDKAISPDQSSSVPKMLMISAHGTTLSIILNSMGVFDGHLPGSAFTVLWELKRTQCGRYFVNVYLKSDSDLKKLAVRGCEFECSYENFKSALSNITLDIDSWIKEYTTTLSMKRLRSGPFFDYIFKHMDKAISPDQSSSVPKMLMISAHGTTLSIILNSMGVFDGHLPGSAFTVLWELKRTQCGRYFVNVYLKSDSDLKKLAVRGCEFECSYENFKSALSNITLDIDSWIKECYEC</sequence>
<dbReference type="GO" id="GO:0003993">
    <property type="term" value="F:acid phosphatase activity"/>
    <property type="evidence" value="ECO:0007669"/>
    <property type="project" value="UniProtKB-EC"/>
</dbReference>
<keyword evidence="4 8" id="KW-0732">Signal</keyword>
<gene>
    <name evidence="9" type="ORF">ACAOBT_LOCUS33570</name>
</gene>
<dbReference type="InterPro" id="IPR000560">
    <property type="entry name" value="His_Pase_clade-2"/>
</dbReference>
<dbReference type="OrthoDB" id="10257284at2759"/>
<dbReference type="AlphaFoldDB" id="A0A9P0MIJ1"/>
<dbReference type="EC" id="3.1.3.2" evidence="3"/>
<evidence type="ECO:0000256" key="5">
    <source>
        <dbReference type="ARBA" id="ARBA00022801"/>
    </source>
</evidence>